<organism evidence="2 3">
    <name type="scientific">Phaeodactylibacter xiamenensis</name>
    <dbReference type="NCBI Taxonomy" id="1524460"/>
    <lineage>
        <taxon>Bacteria</taxon>
        <taxon>Pseudomonadati</taxon>
        <taxon>Bacteroidota</taxon>
        <taxon>Saprospiria</taxon>
        <taxon>Saprospirales</taxon>
        <taxon>Haliscomenobacteraceae</taxon>
        <taxon>Phaeodactylibacter</taxon>
    </lineage>
</organism>
<evidence type="ECO:0000256" key="1">
    <source>
        <dbReference type="SAM" id="Coils"/>
    </source>
</evidence>
<dbReference type="STRING" id="1524460.IX84_29140"/>
<keyword evidence="1" id="KW-0175">Coiled coil</keyword>
<dbReference type="AlphaFoldDB" id="A0A098RZZ6"/>
<sequence length="126" mass="15412">MVTTTNSIEKLHFEHRLWMNELSFFSDELKIYEHRLEDLVNKNNEMKVLSLLEQFQNQFIRQREVLEELHHNIKVHEQKIGEAMRRGEEVPADPDFHEYMKGEMESYRNIYSDLKRKFYGFLAKYL</sequence>
<reference evidence="2 3" key="1">
    <citation type="journal article" date="2014" name="Int. J. Syst. Evol. Microbiol.">
        <title>Phaeodactylibacter xiamenensis gen. nov., sp. nov., a member of the family Saprospiraceae isolated from the marine alga Phaeodactylum tricornutum.</title>
        <authorList>
            <person name="Chen Z.Jr."/>
            <person name="Lei X."/>
            <person name="Lai Q."/>
            <person name="Li Y."/>
            <person name="Zhang B."/>
            <person name="Zhang J."/>
            <person name="Zhang H."/>
            <person name="Yang L."/>
            <person name="Zheng W."/>
            <person name="Tian Y."/>
            <person name="Yu Z."/>
            <person name="Xu H.Jr."/>
            <person name="Zheng T."/>
        </authorList>
    </citation>
    <scope>NUCLEOTIDE SEQUENCE [LARGE SCALE GENOMIC DNA]</scope>
    <source>
        <strain evidence="2 3">KD52</strain>
    </source>
</reference>
<comment type="caution">
    <text evidence="2">The sequence shown here is derived from an EMBL/GenBank/DDBJ whole genome shotgun (WGS) entry which is preliminary data.</text>
</comment>
<name>A0A098RZZ6_9BACT</name>
<gene>
    <name evidence="2" type="ORF">IX84_29140</name>
</gene>
<accession>A0A098RZZ6</accession>
<keyword evidence="3" id="KW-1185">Reference proteome</keyword>
<protein>
    <submittedName>
        <fullName evidence="2">Uncharacterized protein</fullName>
    </submittedName>
</protein>
<dbReference type="Proteomes" id="UP000029736">
    <property type="component" value="Unassembled WGS sequence"/>
</dbReference>
<dbReference type="RefSeq" id="WP_044229124.1">
    <property type="nucleotide sequence ID" value="NZ_JBKAGJ010000011.1"/>
</dbReference>
<evidence type="ECO:0000313" key="2">
    <source>
        <dbReference type="EMBL" id="KGE85153.1"/>
    </source>
</evidence>
<feature type="coiled-coil region" evidence="1">
    <location>
        <begin position="22"/>
        <end position="86"/>
    </location>
</feature>
<dbReference type="OrthoDB" id="680366at2"/>
<proteinExistence type="predicted"/>
<evidence type="ECO:0000313" key="3">
    <source>
        <dbReference type="Proteomes" id="UP000029736"/>
    </source>
</evidence>
<dbReference type="EMBL" id="JPOS01000092">
    <property type="protein sequence ID" value="KGE85153.1"/>
    <property type="molecule type" value="Genomic_DNA"/>
</dbReference>